<dbReference type="AlphaFoldDB" id="X0ULZ7"/>
<gene>
    <name evidence="4" type="ORF">S01H1_31315</name>
</gene>
<dbReference type="Pfam" id="PF00884">
    <property type="entry name" value="Sulfatase"/>
    <property type="match status" value="1"/>
</dbReference>
<feature type="non-terminal residue" evidence="4">
    <location>
        <position position="274"/>
    </location>
</feature>
<dbReference type="GO" id="GO:0004065">
    <property type="term" value="F:arylsulfatase activity"/>
    <property type="evidence" value="ECO:0007669"/>
    <property type="project" value="TreeGrafter"/>
</dbReference>
<comment type="similarity">
    <text evidence="1">Belongs to the sulfatase family.</text>
</comment>
<organism evidence="4">
    <name type="scientific">marine sediment metagenome</name>
    <dbReference type="NCBI Taxonomy" id="412755"/>
    <lineage>
        <taxon>unclassified sequences</taxon>
        <taxon>metagenomes</taxon>
        <taxon>ecological metagenomes</taxon>
    </lineage>
</organism>
<feature type="non-terminal residue" evidence="4">
    <location>
        <position position="1"/>
    </location>
</feature>
<name>X0ULZ7_9ZZZZ</name>
<keyword evidence="2" id="KW-0378">Hydrolase</keyword>
<evidence type="ECO:0000256" key="2">
    <source>
        <dbReference type="ARBA" id="ARBA00022801"/>
    </source>
</evidence>
<dbReference type="InterPro" id="IPR050738">
    <property type="entry name" value="Sulfatase"/>
</dbReference>
<dbReference type="PANTHER" id="PTHR42693:SF53">
    <property type="entry name" value="ENDO-4-O-SULFATASE"/>
    <property type="match status" value="1"/>
</dbReference>
<proteinExistence type="inferred from homology"/>
<feature type="domain" description="Sulfatase N-terminal" evidence="3">
    <location>
        <begin position="3"/>
        <end position="220"/>
    </location>
</feature>
<evidence type="ECO:0000313" key="4">
    <source>
        <dbReference type="EMBL" id="GAF89485.1"/>
    </source>
</evidence>
<evidence type="ECO:0000256" key="1">
    <source>
        <dbReference type="ARBA" id="ARBA00008779"/>
    </source>
</evidence>
<protein>
    <recommendedName>
        <fullName evidence="3">Sulfatase N-terminal domain-containing protein</fullName>
    </recommendedName>
</protein>
<dbReference type="PANTHER" id="PTHR42693">
    <property type="entry name" value="ARYLSULFATASE FAMILY MEMBER"/>
    <property type="match status" value="1"/>
</dbReference>
<dbReference type="Gene3D" id="3.40.720.10">
    <property type="entry name" value="Alkaline Phosphatase, subunit A"/>
    <property type="match status" value="1"/>
</dbReference>
<evidence type="ECO:0000259" key="3">
    <source>
        <dbReference type="Pfam" id="PF00884"/>
    </source>
</evidence>
<dbReference type="InterPro" id="IPR017850">
    <property type="entry name" value="Alkaline_phosphatase_core_sf"/>
</dbReference>
<dbReference type="InterPro" id="IPR000917">
    <property type="entry name" value="Sulfatase_N"/>
</dbReference>
<comment type="caution">
    <text evidence="4">The sequence shown here is derived from an EMBL/GenBank/DDBJ whole genome shotgun (WGS) entry which is preliminary data.</text>
</comment>
<sequence>CVTIVELLKQAGYSTNVVGRLDMVTADNWHDPKMIRRHVDHFFGSTGHIGPGNYFKAVRNMHFYLDGKPYDIPAEGFYNTDALTDYAIRFIGEAAKSGGPFFLYAAYSAPHWPLHAKPTDIAKYRGTYSKLGWDELRARRHKRLRKLGLIDANCPLSPRDRRVPPWKNAPHKEWQAERMAVYAAQIDCMDQNIGRILQAIRKAGAERNTLVLFLSDNGPSDQVWTRPLDRKGKPWRLDGTPTRVGNKPAITPGGPDTFVTYGPPWANVSNTPLR</sequence>
<accession>X0ULZ7</accession>
<dbReference type="SUPFAM" id="SSF53649">
    <property type="entry name" value="Alkaline phosphatase-like"/>
    <property type="match status" value="1"/>
</dbReference>
<reference evidence="4" key="1">
    <citation type="journal article" date="2014" name="Front. Microbiol.">
        <title>High frequency of phylogenetically diverse reductive dehalogenase-homologous genes in deep subseafloor sedimentary metagenomes.</title>
        <authorList>
            <person name="Kawai M."/>
            <person name="Futagami T."/>
            <person name="Toyoda A."/>
            <person name="Takaki Y."/>
            <person name="Nishi S."/>
            <person name="Hori S."/>
            <person name="Arai W."/>
            <person name="Tsubouchi T."/>
            <person name="Morono Y."/>
            <person name="Uchiyama I."/>
            <person name="Ito T."/>
            <person name="Fujiyama A."/>
            <person name="Inagaki F."/>
            <person name="Takami H."/>
        </authorList>
    </citation>
    <scope>NUCLEOTIDE SEQUENCE</scope>
    <source>
        <strain evidence="4">Expedition CK06-06</strain>
    </source>
</reference>
<dbReference type="EMBL" id="BARS01019312">
    <property type="protein sequence ID" value="GAF89485.1"/>
    <property type="molecule type" value="Genomic_DNA"/>
</dbReference>